<feature type="chain" id="PRO_5045375554" evidence="2">
    <location>
        <begin position="22"/>
        <end position="243"/>
    </location>
</feature>
<feature type="signal peptide" evidence="2">
    <location>
        <begin position="1"/>
        <end position="21"/>
    </location>
</feature>
<accession>A0ABV3Z891</accession>
<organism evidence="3 4">
    <name type="scientific">Hyphococcus lacteus</name>
    <dbReference type="NCBI Taxonomy" id="3143536"/>
    <lineage>
        <taxon>Bacteria</taxon>
        <taxon>Pseudomonadati</taxon>
        <taxon>Pseudomonadota</taxon>
        <taxon>Alphaproteobacteria</taxon>
        <taxon>Parvularculales</taxon>
        <taxon>Parvularculaceae</taxon>
        <taxon>Hyphococcus</taxon>
    </lineage>
</organism>
<dbReference type="EMBL" id="JBEHZE010000001">
    <property type="protein sequence ID" value="MEX6633646.1"/>
    <property type="molecule type" value="Genomic_DNA"/>
</dbReference>
<evidence type="ECO:0000256" key="1">
    <source>
        <dbReference type="SAM" id="Phobius"/>
    </source>
</evidence>
<evidence type="ECO:0000313" key="3">
    <source>
        <dbReference type="EMBL" id="MEX6633646.1"/>
    </source>
</evidence>
<keyword evidence="1" id="KW-1133">Transmembrane helix</keyword>
<feature type="transmembrane region" description="Helical" evidence="1">
    <location>
        <begin position="216"/>
        <end position="235"/>
    </location>
</feature>
<dbReference type="Proteomes" id="UP001560685">
    <property type="component" value="Unassembled WGS sequence"/>
</dbReference>
<gene>
    <name evidence="3" type="ORF">ABFZ84_08785</name>
</gene>
<keyword evidence="1" id="KW-0812">Transmembrane</keyword>
<reference evidence="3 4" key="1">
    <citation type="submission" date="2024-05" db="EMBL/GenBank/DDBJ databases">
        <title>Three bacterial strains, DH-69, EH-24, and ECK-19 isolated from coastal sediments.</title>
        <authorList>
            <person name="Ye Y.-Q."/>
            <person name="Du Z.-J."/>
        </authorList>
    </citation>
    <scope>NUCLEOTIDE SEQUENCE [LARGE SCALE GENOMIC DNA]</scope>
    <source>
        <strain evidence="3 4">ECK-19</strain>
    </source>
</reference>
<name>A0ABV3Z891_9PROT</name>
<proteinExistence type="predicted"/>
<keyword evidence="1" id="KW-0472">Membrane</keyword>
<protein>
    <submittedName>
        <fullName evidence="3">VPLPA-CTERM sorting domain-containing protein</fullName>
    </submittedName>
</protein>
<keyword evidence="4" id="KW-1185">Reference proteome</keyword>
<keyword evidence="2" id="KW-0732">Signal</keyword>
<evidence type="ECO:0000313" key="4">
    <source>
        <dbReference type="Proteomes" id="UP001560685"/>
    </source>
</evidence>
<dbReference type="RefSeq" id="WP_369313625.1">
    <property type="nucleotide sequence ID" value="NZ_JBEHZE010000001.1"/>
</dbReference>
<sequence length="243" mass="25639">MKKILISALGLGFCLAANANAAEMTLGGLTFDTDNSASTVLWAQGGVFAGNLDNRREACVDPTNASSTVGATGEECRALEVVGFDLDTDVELDENNTVTQDPDVLSVFFDEDLINGDGFDIVVFETQDQDDPPAITMILNGTQLIGERIAVVDVDGDTFTMWGFDFSELPFDLAMGAIVSAPLYLQTARDDENTPVGSSDIAAIVGMNFNVPTPEVPLPAAAWLFIAGMSGLGFAGRAKRKAA</sequence>
<evidence type="ECO:0000256" key="2">
    <source>
        <dbReference type="SAM" id="SignalP"/>
    </source>
</evidence>
<comment type="caution">
    <text evidence="3">The sequence shown here is derived from an EMBL/GenBank/DDBJ whole genome shotgun (WGS) entry which is preliminary data.</text>
</comment>